<dbReference type="EMBL" id="BMAW01006994">
    <property type="protein sequence ID" value="GFT01697.1"/>
    <property type="molecule type" value="Genomic_DNA"/>
</dbReference>
<protein>
    <submittedName>
        <fullName evidence="1">Uncharacterized protein</fullName>
    </submittedName>
</protein>
<reference evidence="1" key="1">
    <citation type="submission" date="2020-08" db="EMBL/GenBank/DDBJ databases">
        <title>Multicomponent nature underlies the extraordinary mechanical properties of spider dragline silk.</title>
        <authorList>
            <person name="Kono N."/>
            <person name="Nakamura H."/>
            <person name="Mori M."/>
            <person name="Yoshida Y."/>
            <person name="Ohtoshi R."/>
            <person name="Malay A.D."/>
            <person name="Moran D.A.P."/>
            <person name="Tomita M."/>
            <person name="Numata K."/>
            <person name="Arakawa K."/>
        </authorList>
    </citation>
    <scope>NUCLEOTIDE SEQUENCE</scope>
</reference>
<keyword evidence="2" id="KW-1185">Reference proteome</keyword>
<accession>A0A8X6TEE8</accession>
<gene>
    <name evidence="1" type="ORF">NPIL_285971</name>
</gene>
<organism evidence="1 2">
    <name type="scientific">Nephila pilipes</name>
    <name type="common">Giant wood spider</name>
    <name type="synonym">Nephila maculata</name>
    <dbReference type="NCBI Taxonomy" id="299642"/>
    <lineage>
        <taxon>Eukaryota</taxon>
        <taxon>Metazoa</taxon>
        <taxon>Ecdysozoa</taxon>
        <taxon>Arthropoda</taxon>
        <taxon>Chelicerata</taxon>
        <taxon>Arachnida</taxon>
        <taxon>Araneae</taxon>
        <taxon>Araneomorphae</taxon>
        <taxon>Entelegynae</taxon>
        <taxon>Araneoidea</taxon>
        <taxon>Nephilidae</taxon>
        <taxon>Nephila</taxon>
    </lineage>
</organism>
<comment type="caution">
    <text evidence="1">The sequence shown here is derived from an EMBL/GenBank/DDBJ whole genome shotgun (WGS) entry which is preliminary data.</text>
</comment>
<name>A0A8X6TEE8_NEPPI</name>
<proteinExistence type="predicted"/>
<evidence type="ECO:0000313" key="1">
    <source>
        <dbReference type="EMBL" id="GFT01697.1"/>
    </source>
</evidence>
<dbReference type="Proteomes" id="UP000887013">
    <property type="component" value="Unassembled WGS sequence"/>
</dbReference>
<dbReference type="AlphaFoldDB" id="A0A8X6TEE8"/>
<evidence type="ECO:0000313" key="2">
    <source>
        <dbReference type="Proteomes" id="UP000887013"/>
    </source>
</evidence>
<sequence>MSQVFLQAYHNHSHVPMRCSMFGNPSEEKYALPHAKSKIKFSTISTILPLTQIRFNRLRASIATHSHSPSAALTVSWRSSSLHPAFLKLAFISFVSSRWLYTALSERHFIQRRSACLPL</sequence>